<evidence type="ECO:0000313" key="10">
    <source>
        <dbReference type="Proteomes" id="UP000736164"/>
    </source>
</evidence>
<dbReference type="GO" id="GO:0009897">
    <property type="term" value="C:external side of plasma membrane"/>
    <property type="evidence" value="ECO:0007669"/>
    <property type="project" value="TreeGrafter"/>
</dbReference>
<evidence type="ECO:0000256" key="6">
    <source>
        <dbReference type="SAM" id="Phobius"/>
    </source>
</evidence>
<dbReference type="Gene3D" id="2.60.40.10">
    <property type="entry name" value="Immunoglobulins"/>
    <property type="match status" value="1"/>
</dbReference>
<dbReference type="PANTHER" id="PTHR14334:SF1">
    <property type="entry name" value="B-CELL ANTIGEN RECEPTOR COMPLEX-ASSOCIATED PROTEIN ALPHA CHAIN"/>
    <property type="match status" value="1"/>
</dbReference>
<evidence type="ECO:0000256" key="1">
    <source>
        <dbReference type="ARBA" id="ARBA00004479"/>
    </source>
</evidence>
<dbReference type="InterPro" id="IPR036179">
    <property type="entry name" value="Ig-like_dom_sf"/>
</dbReference>
<protein>
    <submittedName>
        <fullName evidence="9">CD79A protein</fullName>
    </submittedName>
</protein>
<dbReference type="SMART" id="SM00409">
    <property type="entry name" value="IG"/>
    <property type="match status" value="1"/>
</dbReference>
<feature type="non-terminal residue" evidence="9">
    <location>
        <position position="1"/>
    </location>
</feature>
<keyword evidence="10" id="KW-1185">Reference proteome</keyword>
<evidence type="ECO:0000256" key="3">
    <source>
        <dbReference type="ARBA" id="ARBA00022989"/>
    </source>
</evidence>
<dbReference type="PROSITE" id="PS51055">
    <property type="entry name" value="ITAM_1"/>
    <property type="match status" value="1"/>
</dbReference>
<dbReference type="PANTHER" id="PTHR14334">
    <property type="entry name" value="B-CELL ANTIGEN RECEPTOR COMPLEX-ASSOCIATED PROTEIN"/>
    <property type="match status" value="1"/>
</dbReference>
<accession>A0A8J7NID5</accession>
<evidence type="ECO:0000256" key="5">
    <source>
        <dbReference type="ARBA" id="ARBA00023319"/>
    </source>
</evidence>
<keyword evidence="7" id="KW-0732">Signal</keyword>
<keyword evidence="2 6" id="KW-0812">Transmembrane</keyword>
<name>A0A8J7NID5_ATRSP</name>
<feature type="chain" id="PRO_5035163205" evidence="7">
    <location>
        <begin position="20"/>
        <end position="242"/>
    </location>
</feature>
<dbReference type="GO" id="GO:0030183">
    <property type="term" value="P:B cell differentiation"/>
    <property type="evidence" value="ECO:0007669"/>
    <property type="project" value="TreeGrafter"/>
</dbReference>
<evidence type="ECO:0000313" key="9">
    <source>
        <dbReference type="EMBL" id="MBN3313776.1"/>
    </source>
</evidence>
<feature type="transmembrane region" description="Helical" evidence="6">
    <location>
        <begin position="158"/>
        <end position="179"/>
    </location>
</feature>
<dbReference type="GO" id="GO:0019815">
    <property type="term" value="C:B cell receptor complex"/>
    <property type="evidence" value="ECO:0007669"/>
    <property type="project" value="TreeGrafter"/>
</dbReference>
<dbReference type="EMBL" id="JAAWVO010012884">
    <property type="protein sequence ID" value="MBN3313776.1"/>
    <property type="molecule type" value="Genomic_DNA"/>
</dbReference>
<keyword evidence="5" id="KW-0393">Immunoglobulin domain</keyword>
<feature type="domain" description="Immunoglobulin" evidence="8">
    <location>
        <begin position="31"/>
        <end position="141"/>
    </location>
</feature>
<dbReference type="SUPFAM" id="SSF48726">
    <property type="entry name" value="Immunoglobulin"/>
    <property type="match status" value="1"/>
</dbReference>
<sequence>MARWITLLCVAALCAVGGAFLHSEVELRVEAPSVRVERLQTAAVTCCYRPERAGLSTRWVGFWQPRVSRAPGAGNGTASRQQNVILDDRVTRTEEKKGSWTCVTLTIRQATENDTQLYRCALQDNTSSTPLLSPGTYLKIYNTSEKVINLSERTKNHLIVLQAVILMLCVLLPGTALLCKAKQQSEKSLDFKKKRREEEENIYEGLNLDECSMYHDISRSKVHGPYEDVANLRGSDIQLEKP</sequence>
<evidence type="ECO:0000259" key="8">
    <source>
        <dbReference type="SMART" id="SM00409"/>
    </source>
</evidence>
<dbReference type="Proteomes" id="UP000736164">
    <property type="component" value="Unassembled WGS sequence"/>
</dbReference>
<feature type="non-terminal residue" evidence="9">
    <location>
        <position position="242"/>
    </location>
</feature>
<organism evidence="9 10">
    <name type="scientific">Atractosteus spatula</name>
    <name type="common">Alligator gar</name>
    <name type="synonym">Lepisosteus spatula</name>
    <dbReference type="NCBI Taxonomy" id="7917"/>
    <lineage>
        <taxon>Eukaryota</taxon>
        <taxon>Metazoa</taxon>
        <taxon>Chordata</taxon>
        <taxon>Craniata</taxon>
        <taxon>Vertebrata</taxon>
        <taxon>Euteleostomi</taxon>
        <taxon>Actinopterygii</taxon>
        <taxon>Neopterygii</taxon>
        <taxon>Holostei</taxon>
        <taxon>Semionotiformes</taxon>
        <taxon>Lepisosteidae</taxon>
        <taxon>Atractosteus</taxon>
    </lineage>
</organism>
<gene>
    <name evidence="9" type="primary">Cd79a</name>
    <name evidence="9" type="ORF">GTO95_0015282</name>
</gene>
<dbReference type="InterPro" id="IPR003110">
    <property type="entry name" value="Phos_immunorcpt_sig_ITAM"/>
</dbReference>
<evidence type="ECO:0000256" key="4">
    <source>
        <dbReference type="ARBA" id="ARBA00023136"/>
    </source>
</evidence>
<keyword evidence="3 6" id="KW-1133">Transmembrane helix</keyword>
<comment type="subcellular location">
    <subcellularLocation>
        <location evidence="1">Membrane</location>
        <topology evidence="1">Single-pass type I membrane protein</topology>
    </subcellularLocation>
</comment>
<reference evidence="9" key="1">
    <citation type="journal article" date="2021" name="Cell">
        <title>Tracing the genetic footprints of vertebrate landing in non-teleost ray-finned fishes.</title>
        <authorList>
            <person name="Bi X."/>
            <person name="Wang K."/>
            <person name="Yang L."/>
            <person name="Pan H."/>
            <person name="Jiang H."/>
            <person name="Wei Q."/>
            <person name="Fang M."/>
            <person name="Yu H."/>
            <person name="Zhu C."/>
            <person name="Cai Y."/>
            <person name="He Y."/>
            <person name="Gan X."/>
            <person name="Zeng H."/>
            <person name="Yu D."/>
            <person name="Zhu Y."/>
            <person name="Jiang H."/>
            <person name="Qiu Q."/>
            <person name="Yang H."/>
            <person name="Zhang Y.E."/>
            <person name="Wang W."/>
            <person name="Zhu M."/>
            <person name="He S."/>
            <person name="Zhang G."/>
        </authorList>
    </citation>
    <scope>NUCLEOTIDE SEQUENCE</scope>
    <source>
        <strain evidence="9">Allg_001</strain>
    </source>
</reference>
<dbReference type="InterPro" id="IPR013783">
    <property type="entry name" value="Ig-like_fold"/>
</dbReference>
<feature type="signal peptide" evidence="7">
    <location>
        <begin position="1"/>
        <end position="19"/>
    </location>
</feature>
<comment type="caution">
    <text evidence="9">The sequence shown here is derived from an EMBL/GenBank/DDBJ whole genome shotgun (WGS) entry which is preliminary data.</text>
</comment>
<evidence type="ECO:0000256" key="7">
    <source>
        <dbReference type="SAM" id="SignalP"/>
    </source>
</evidence>
<proteinExistence type="predicted"/>
<keyword evidence="4 6" id="KW-0472">Membrane</keyword>
<evidence type="ECO:0000256" key="2">
    <source>
        <dbReference type="ARBA" id="ARBA00022692"/>
    </source>
</evidence>
<dbReference type="GO" id="GO:0004888">
    <property type="term" value="F:transmembrane signaling receptor activity"/>
    <property type="evidence" value="ECO:0007669"/>
    <property type="project" value="InterPro"/>
</dbReference>
<dbReference type="AlphaFoldDB" id="A0A8J7NID5"/>
<dbReference type="InterPro" id="IPR003599">
    <property type="entry name" value="Ig_sub"/>
</dbReference>
<dbReference type="GO" id="GO:0050853">
    <property type="term" value="P:B cell receptor signaling pathway"/>
    <property type="evidence" value="ECO:0007669"/>
    <property type="project" value="TreeGrafter"/>
</dbReference>